<evidence type="ECO:0000313" key="5">
    <source>
        <dbReference type="Proteomes" id="UP001363460"/>
    </source>
</evidence>
<reference evidence="4 5" key="1">
    <citation type="submission" date="2024-02" db="EMBL/GenBank/DDBJ databases">
        <title>Distribution and functional of Brevundimonas-related endobacteria within Verticillium dahliae.</title>
        <authorList>
            <person name="Zeng H."/>
        </authorList>
    </citation>
    <scope>NUCLEOTIDE SEQUENCE [LARGE SCALE GENOMIC DNA]</scope>
    <source>
        <strain evidence="4 5">TRM 44200</strain>
    </source>
</reference>
<sequence length="504" mass="53755">MTRRIGYSAGAASLALMVAASGAAAGEPAFTSVQVEGFSVPGALSNAWADFDNDGDLDLAVSWKSGEVRLYRNDGGAFVNIGPEMGLPTSGIEIRGLSWGDFDGDGFVDLMGGSNVMGDRAANRSFVWRNDGGLRFVEQAETLGLVVPGRMSRQANWIDYDNDGALDFYAADRAGPNQLFRNQDGRFVPVMGEGGVNDVRATVGACWLDYDRDGDLDLFLANQSGSTDALWRNDGGSFVDVAPALGMDQAGRDRSTGGVGCAVGDYDNDGNLDLFVAVYGADLLYRNNGDGTFSEVAAQAGLDHGGHAVAAAWGDYDNDGWLDLFVTHYEGEPGKQIPVNLLYRNLGDGRFEQVLTRESLLNAGDHGVEWIDYDNDGALDLSLTDGYGDEGGHFLFHNDLAEPARSRSLSVLVLDEGGKRIPPGAEVRLFDREGQILGTRQVSTGGGYNAQSAGPVHFGLARMQPVRVEVSYMGGKRVVIEDVDPQAFTGRRLAVTPAGLLKQP</sequence>
<dbReference type="InterPro" id="IPR011519">
    <property type="entry name" value="UnbV_ASPIC"/>
</dbReference>
<name>A0ABZ2IHP7_9CAUL</name>
<dbReference type="Proteomes" id="UP001363460">
    <property type="component" value="Chromosome"/>
</dbReference>
<feature type="chain" id="PRO_5047196415" evidence="2">
    <location>
        <begin position="26"/>
        <end position="504"/>
    </location>
</feature>
<dbReference type="SUPFAM" id="SSF69318">
    <property type="entry name" value="Integrin alpha N-terminal domain"/>
    <property type="match status" value="1"/>
</dbReference>
<dbReference type="Pfam" id="PF07593">
    <property type="entry name" value="UnbV_ASPIC"/>
    <property type="match status" value="1"/>
</dbReference>
<dbReference type="InterPro" id="IPR013517">
    <property type="entry name" value="FG-GAP"/>
</dbReference>
<organism evidence="4 5">
    <name type="scientific">Brevundimonas olei</name>
    <dbReference type="NCBI Taxonomy" id="657642"/>
    <lineage>
        <taxon>Bacteria</taxon>
        <taxon>Pseudomonadati</taxon>
        <taxon>Pseudomonadota</taxon>
        <taxon>Alphaproteobacteria</taxon>
        <taxon>Caulobacterales</taxon>
        <taxon>Caulobacteraceae</taxon>
        <taxon>Brevundimonas</taxon>
    </lineage>
</organism>
<gene>
    <name evidence="4" type="ORF">V8J38_14660</name>
</gene>
<dbReference type="Pfam" id="PF13517">
    <property type="entry name" value="FG-GAP_3"/>
    <property type="match status" value="3"/>
</dbReference>
<evidence type="ECO:0000256" key="2">
    <source>
        <dbReference type="SAM" id="SignalP"/>
    </source>
</evidence>
<feature type="domain" description="ASPIC/UnbV" evidence="3">
    <location>
        <begin position="424"/>
        <end position="485"/>
    </location>
</feature>
<dbReference type="InterPro" id="IPR027039">
    <property type="entry name" value="Crtac1"/>
</dbReference>
<accession>A0ABZ2IHP7</accession>
<evidence type="ECO:0000259" key="3">
    <source>
        <dbReference type="Pfam" id="PF07593"/>
    </source>
</evidence>
<protein>
    <submittedName>
        <fullName evidence="4">CRTAC1 family protein</fullName>
    </submittedName>
</protein>
<evidence type="ECO:0000256" key="1">
    <source>
        <dbReference type="ARBA" id="ARBA00022729"/>
    </source>
</evidence>
<dbReference type="RefSeq" id="WP_338576689.1">
    <property type="nucleotide sequence ID" value="NZ_CP146369.1"/>
</dbReference>
<proteinExistence type="predicted"/>
<dbReference type="PANTHER" id="PTHR16026">
    <property type="entry name" value="CARTILAGE ACIDIC PROTEIN 1"/>
    <property type="match status" value="1"/>
</dbReference>
<dbReference type="PANTHER" id="PTHR16026:SF0">
    <property type="entry name" value="CARTILAGE ACIDIC PROTEIN 1"/>
    <property type="match status" value="1"/>
</dbReference>
<dbReference type="EMBL" id="CP146369">
    <property type="protein sequence ID" value="WWT54470.1"/>
    <property type="molecule type" value="Genomic_DNA"/>
</dbReference>
<evidence type="ECO:0000313" key="4">
    <source>
        <dbReference type="EMBL" id="WWT54470.1"/>
    </source>
</evidence>
<keyword evidence="1 2" id="KW-0732">Signal</keyword>
<dbReference type="Gene3D" id="2.130.10.130">
    <property type="entry name" value="Integrin alpha, N-terminal"/>
    <property type="match status" value="2"/>
</dbReference>
<keyword evidence="5" id="KW-1185">Reference proteome</keyword>
<dbReference type="InterPro" id="IPR028994">
    <property type="entry name" value="Integrin_alpha_N"/>
</dbReference>
<feature type="signal peptide" evidence="2">
    <location>
        <begin position="1"/>
        <end position="25"/>
    </location>
</feature>